<dbReference type="RefSeq" id="WP_020486418.1">
    <property type="nucleotide sequence ID" value="NZ_CP017578.1"/>
</dbReference>
<dbReference type="EMBL" id="LQCK02000004">
    <property type="protein sequence ID" value="KZB96303.1"/>
    <property type="molecule type" value="Genomic_DNA"/>
</dbReference>
<dbReference type="AlphaFoldDB" id="A0A175Y6L7"/>
<feature type="site" description="Transition state stabilizer" evidence="3">
    <location>
        <position position="187"/>
    </location>
</feature>
<gene>
    <name evidence="5" type="ORF">AVM11_13925</name>
</gene>
<dbReference type="Proteomes" id="UP000078460">
    <property type="component" value="Unassembled WGS sequence"/>
</dbReference>
<organism evidence="5 6">
    <name type="scientific">Sphingomonas melonis TY</name>
    <dbReference type="NCBI Taxonomy" id="621456"/>
    <lineage>
        <taxon>Bacteria</taxon>
        <taxon>Pseudomonadati</taxon>
        <taxon>Pseudomonadota</taxon>
        <taxon>Alphaproteobacteria</taxon>
        <taxon>Sphingomonadales</taxon>
        <taxon>Sphingomonadaceae</taxon>
        <taxon>Sphingomonas</taxon>
    </lineage>
</organism>
<proteinExistence type="inferred from homology"/>
<evidence type="ECO:0000256" key="3">
    <source>
        <dbReference type="PIRSR" id="PIRSR603469-4"/>
    </source>
</evidence>
<keyword evidence="6" id="KW-1185">Reference proteome</keyword>
<dbReference type="Gene3D" id="2.115.10.20">
    <property type="entry name" value="Glycosyl hydrolase domain, family 43"/>
    <property type="match status" value="1"/>
</dbReference>
<comment type="caution">
    <text evidence="5">The sequence shown here is derived from an EMBL/GenBank/DDBJ whole genome shotgun (WGS) entry which is preliminary data.</text>
</comment>
<accession>A0A175Y6L7</accession>
<sequence length="365" mass="39966">MSVWRREDAARAVAEAAARLPVMLAKDVVAIDPTRDLWDMWPIARRDGTTATIDGRHYWFFLAVPHAPDPEARHDVARIRLYSVGADGWRDHGDAFPDGFTPGTREWSGSAWLADDDVTLTMHFTAAGVRGGGPRFTQRLFETTGRLVDGRVTDWSAPVETVRADGHWYAPAEQDAAIDDRIKGFRDPGYFLDPVTGREHLLFTGSAAGATDVHDGVVGLATRDGFGWAIEAPLVDATGVNNELERPHIVVRDGLYYLFWSTQAKRFAPGIGAPTGLYGMVADRLSGPWRPLNGSGLVAANPIEEPTQAYCWWVTGEGDVISFVDYWGLDGVPRGSDAAFRRAHFGGTAAPFFRLELKGDSARIA</sequence>
<name>A0A175Y6L7_9SPHN</name>
<reference evidence="5" key="1">
    <citation type="submission" date="2016-03" db="EMBL/GenBank/DDBJ databases">
        <title>Sphingomonas melonis TY, whole genome shotgun sequencing.</title>
        <authorList>
            <person name="Wang H."/>
            <person name="Zhu P."/>
        </authorList>
    </citation>
    <scope>NUCLEOTIDE SEQUENCE [LARGE SCALE GENOMIC DNA]</scope>
    <source>
        <strain evidence="5">TY</strain>
    </source>
</reference>
<dbReference type="GO" id="GO:0050053">
    <property type="term" value="F:levansucrase activity"/>
    <property type="evidence" value="ECO:0007669"/>
    <property type="project" value="InterPro"/>
</dbReference>
<dbReference type="SUPFAM" id="SSF75005">
    <property type="entry name" value="Arabinanase/levansucrase/invertase"/>
    <property type="match status" value="1"/>
</dbReference>
<feature type="binding site" evidence="2">
    <location>
        <begin position="243"/>
        <end position="245"/>
    </location>
    <ligand>
        <name>substrate</name>
    </ligand>
</feature>
<evidence type="ECO:0000313" key="6">
    <source>
        <dbReference type="Proteomes" id="UP000078460"/>
    </source>
</evidence>
<evidence type="ECO:0000256" key="2">
    <source>
        <dbReference type="PIRSR" id="PIRSR603469-2"/>
    </source>
</evidence>
<dbReference type="STRING" id="621456.BJP26_16575"/>
<evidence type="ECO:0000313" key="5">
    <source>
        <dbReference type="EMBL" id="KZB96303.1"/>
    </source>
</evidence>
<evidence type="ECO:0000256" key="1">
    <source>
        <dbReference type="ARBA" id="ARBA00006775"/>
    </source>
</evidence>
<dbReference type="InterPro" id="IPR003469">
    <property type="entry name" value="Glyco_hydro_68"/>
</dbReference>
<dbReference type="GO" id="GO:0009758">
    <property type="term" value="P:carbohydrate utilization"/>
    <property type="evidence" value="ECO:0007669"/>
    <property type="project" value="InterPro"/>
</dbReference>
<comment type="similarity">
    <text evidence="1 4">Belongs to the glycosyl hydrolase 68 family.</text>
</comment>
<dbReference type="Pfam" id="PF02435">
    <property type="entry name" value="Glyco_hydro_68"/>
    <property type="match status" value="2"/>
</dbReference>
<protein>
    <submittedName>
        <fullName evidence="5">Levansucrase</fullName>
    </submittedName>
</protein>
<dbReference type="KEGG" id="smy:BJP26_16575"/>
<evidence type="ECO:0000256" key="4">
    <source>
        <dbReference type="RuleBase" id="RU361220"/>
    </source>
</evidence>
<dbReference type="CDD" id="cd08997">
    <property type="entry name" value="GH68"/>
    <property type="match status" value="1"/>
</dbReference>
<dbReference type="InterPro" id="IPR023296">
    <property type="entry name" value="Glyco_hydro_beta-prop_sf"/>
</dbReference>
<dbReference type="GeneID" id="93799539"/>